<name>A0A0F9EJA2_9ZZZZ</name>
<organism evidence="1">
    <name type="scientific">marine sediment metagenome</name>
    <dbReference type="NCBI Taxonomy" id="412755"/>
    <lineage>
        <taxon>unclassified sequences</taxon>
        <taxon>metagenomes</taxon>
        <taxon>ecological metagenomes</taxon>
    </lineage>
</organism>
<dbReference type="AlphaFoldDB" id="A0A0F9EJA2"/>
<comment type="caution">
    <text evidence="1">The sequence shown here is derived from an EMBL/GenBank/DDBJ whole genome shotgun (WGS) entry which is preliminary data.</text>
</comment>
<proteinExistence type="predicted"/>
<sequence>MKREMIITDIHPSHQAQRKAKKLAIELQGGSPWYGYIWLNGECYTVVEGARTFWIKRKK</sequence>
<evidence type="ECO:0000313" key="1">
    <source>
        <dbReference type="EMBL" id="KKL66356.1"/>
    </source>
</evidence>
<gene>
    <name evidence="1" type="ORF">LCGC14_2145790</name>
</gene>
<protein>
    <submittedName>
        <fullName evidence="1">Uncharacterized protein</fullName>
    </submittedName>
</protein>
<dbReference type="EMBL" id="LAZR01027232">
    <property type="protein sequence ID" value="KKL66356.1"/>
    <property type="molecule type" value="Genomic_DNA"/>
</dbReference>
<reference evidence="1" key="1">
    <citation type="journal article" date="2015" name="Nature">
        <title>Complex archaea that bridge the gap between prokaryotes and eukaryotes.</title>
        <authorList>
            <person name="Spang A."/>
            <person name="Saw J.H."/>
            <person name="Jorgensen S.L."/>
            <person name="Zaremba-Niedzwiedzka K."/>
            <person name="Martijn J."/>
            <person name="Lind A.E."/>
            <person name="van Eijk R."/>
            <person name="Schleper C."/>
            <person name="Guy L."/>
            <person name="Ettema T.J."/>
        </authorList>
    </citation>
    <scope>NUCLEOTIDE SEQUENCE</scope>
</reference>
<accession>A0A0F9EJA2</accession>